<organism evidence="1 2">
    <name type="scientific">Acidithiobacillus montserratensis</name>
    <dbReference type="NCBI Taxonomy" id="2729135"/>
    <lineage>
        <taxon>Bacteria</taxon>
        <taxon>Pseudomonadati</taxon>
        <taxon>Pseudomonadota</taxon>
        <taxon>Acidithiobacillia</taxon>
        <taxon>Acidithiobacillales</taxon>
        <taxon>Acidithiobacillaceae</taxon>
        <taxon>Acidithiobacillus</taxon>
    </lineage>
</organism>
<accession>A0ACD5HFA7</accession>
<dbReference type="EMBL" id="CP127526">
    <property type="protein sequence ID" value="XRI73439.1"/>
    <property type="molecule type" value="Genomic_DNA"/>
</dbReference>
<dbReference type="Proteomes" id="UP001195965">
    <property type="component" value="Chromosome"/>
</dbReference>
<protein>
    <submittedName>
        <fullName evidence="1">Site-specific integrase</fullName>
    </submittedName>
</protein>
<name>A0ACD5HFA7_9PROT</name>
<keyword evidence="2" id="KW-1185">Reference proteome</keyword>
<evidence type="ECO:0000313" key="2">
    <source>
        <dbReference type="Proteomes" id="UP001195965"/>
    </source>
</evidence>
<reference evidence="1 2" key="1">
    <citation type="journal article" date="2021" name="ISME J.">
        <title>Genomic evolution of the class Acidithiobacillia: deep-branching Proteobacteria living in extreme acidic conditions.</title>
        <authorList>
            <person name="Moya-Beltran A."/>
            <person name="Beard S."/>
            <person name="Rojas-Villalobos C."/>
            <person name="Issotta F."/>
            <person name="Gallardo Y."/>
            <person name="Ulloa R."/>
            <person name="Giaveno A."/>
            <person name="Degli Esposti M."/>
            <person name="Johnson D.B."/>
            <person name="Quatrini R."/>
        </authorList>
    </citation>
    <scope>NUCLEOTIDE SEQUENCE [LARGE SCALE GENOMIC DNA]</scope>
    <source>
        <strain evidence="1 2">GG1-14</strain>
    </source>
</reference>
<proteinExistence type="predicted"/>
<evidence type="ECO:0000313" key="1">
    <source>
        <dbReference type="EMBL" id="XRI73439.1"/>
    </source>
</evidence>
<gene>
    <name evidence="1" type="ORF">HHS34_013505</name>
</gene>
<sequence length="501" mass="55621">MKSNTQITNIANLRHTRSGEAFDVTSDVWSFRVETSHIYVNFRDMIEISPELRESLKAVLSWYLTNRSPNSLSGLLGPFKDFIRKTYVVSGALAEITDVALLNYKVVPSAGYMVNLRSLLNKWHALQYPGITDSAARLLSQLRLRGHVKGVAVLTMDPKEGPFTSIELEGIQAAVNSAFAVGELTEPIFFMTWLFMALGCRPIQLAAMKVADVTHHRDSTGKDSFSIRVPRAKQRGSSGQRDQFKVRPLAAQIGKPLRAYASRIEAQFKDVLVDPSQAPLFPMKDPTRLEASMGFDYHYCSGALSRSLCDALKRLIVVSERTGKRIHINPRRFRRTFGTRAAQEGHGELIIAELLDHSDTQNVGVYVAAVPEIAERIDKALALQLAPIAQAFKGTLVTDVTDELKRNSTQHILDLRIDRSGAVMGSCGQNSYCRFGAPVACYTCANFQPWVDGPHEAVLEYLIARRELLQDARIAEVNDRTILAVADVVHLCRDAKRVGPA</sequence>